<dbReference type="Pfam" id="PF05118">
    <property type="entry name" value="Asp_Arg_Hydrox"/>
    <property type="match status" value="1"/>
</dbReference>
<dbReference type="AlphaFoldDB" id="A0ABD0LVA9"/>
<evidence type="ECO:0000256" key="3">
    <source>
        <dbReference type="SAM" id="MobiDB-lite"/>
    </source>
</evidence>
<protein>
    <recommendedName>
        <fullName evidence="4">Aspartyl/asparaginy/proline hydroxylase domain-containing protein</fullName>
    </recommendedName>
</protein>
<feature type="compositionally biased region" description="Basic and acidic residues" evidence="3">
    <location>
        <begin position="151"/>
        <end position="164"/>
    </location>
</feature>
<dbReference type="SUPFAM" id="SSF48452">
    <property type="entry name" value="TPR-like"/>
    <property type="match status" value="1"/>
</dbReference>
<dbReference type="PANTHER" id="PTHR12366:SF29">
    <property type="entry name" value="ASPARTYL BETA-HYDROXYLASE, ISOFORM L"/>
    <property type="match status" value="1"/>
</dbReference>
<feature type="domain" description="Aspartyl/asparaginy/proline hydroxylase" evidence="4">
    <location>
        <begin position="579"/>
        <end position="732"/>
    </location>
</feature>
<feature type="compositionally biased region" description="Basic and acidic residues" evidence="3">
    <location>
        <begin position="222"/>
        <end position="238"/>
    </location>
</feature>
<dbReference type="InterPro" id="IPR019734">
    <property type="entry name" value="TPR_rpt"/>
</dbReference>
<evidence type="ECO:0000256" key="1">
    <source>
        <dbReference type="ARBA" id="ARBA00007730"/>
    </source>
</evidence>
<dbReference type="EMBL" id="JACVVK020000023">
    <property type="protein sequence ID" value="KAK7502959.1"/>
    <property type="molecule type" value="Genomic_DNA"/>
</dbReference>
<comment type="caution">
    <text evidence="5">The sequence shown here is derived from an EMBL/GenBank/DDBJ whole genome shotgun (WGS) entry which is preliminary data.</text>
</comment>
<feature type="repeat" description="TPR" evidence="2">
    <location>
        <begin position="440"/>
        <end position="473"/>
    </location>
</feature>
<evidence type="ECO:0000256" key="2">
    <source>
        <dbReference type="PROSITE-ProRule" id="PRU00339"/>
    </source>
</evidence>
<feature type="compositionally biased region" description="Basic and acidic residues" evidence="3">
    <location>
        <begin position="30"/>
        <end position="52"/>
    </location>
</feature>
<evidence type="ECO:0000313" key="5">
    <source>
        <dbReference type="EMBL" id="KAK7502959.1"/>
    </source>
</evidence>
<feature type="region of interest" description="Disordered" evidence="3">
    <location>
        <begin position="125"/>
        <end position="317"/>
    </location>
</feature>
<dbReference type="InterPro" id="IPR011990">
    <property type="entry name" value="TPR-like_helical_dom_sf"/>
</dbReference>
<dbReference type="Proteomes" id="UP001519460">
    <property type="component" value="Unassembled WGS sequence"/>
</dbReference>
<sequence length="745" mass="83319">MGSKKKNSPKGSDKTKGHQNGHQKPTNGPKVDKKGSSAKPQDKSDQVGKRETTQAPPKGSSSKLWLTILLISAATAGVAILAMNESAQATVGDVYKKHLHTHVLQAAELLSIDVSSFRMWWDEADSNSKQDAPPAEHRQQQEVSQPPPSQSDKRSGDKAKESKMQNDQGEDSTPQKSTAQRAADSEQEREVAEGDKVSEKPVQKDQGEKSQPQKSTAQTAAEDSKQKQDTDEGDKAPEKPVVQDIRVKSTHKTEKDSTQERAGQEAKVGEEQTPDKPSPEPPSPPAPAESSGEKEDVGGDTKDIKPPKSGRESYAKSAITNDDDYKVRKKLDEADDLLELGQLDEALQKFDSIIRKHPTSPRAHAGKADVLDKLAEKKRSNQLLEESIKVYGQLLTFPDVPAELMKKSARRLADRQQFRGWGRQSVKTMQFLVDRFPDDVQLQRELGVNHLMVGQDKEAKQVFEKILKIHPDDGFAMVHLGFVYQTSDSNPQKAIPLLLVGINSNDPGTQDGRFYFQLGSALQREGRTEEAEAVYQRGANKGLFLSAHQRSLYNVDSLTGRPWWTKEQTGYQKYLKLLEDNWKVIRDEGLSQLNSETGDFMPEDEDLREKGDWKQLTMYAQGRKKSKVCAKVPKTCALIDQIEPAKGCRRGQVKFSVMQPGVHVWPHCGPTNCRIRAHLGLVVPEGPMIRVVNETRTWKEGKFIIFDDSFEHEVWHDGKSFRLVLIVDFWHPELSESLRRSLSPI</sequence>
<dbReference type="Pfam" id="PF13181">
    <property type="entry name" value="TPR_8"/>
    <property type="match status" value="1"/>
</dbReference>
<comment type="similarity">
    <text evidence="1">Belongs to the aspartyl/asparaginyl beta-hydroxylase family.</text>
</comment>
<name>A0ABD0LVA9_9CAEN</name>
<keyword evidence="6" id="KW-1185">Reference proteome</keyword>
<feature type="compositionally biased region" description="Polar residues" evidence="3">
    <location>
        <begin position="165"/>
        <end position="180"/>
    </location>
</feature>
<dbReference type="Gene3D" id="2.60.120.330">
    <property type="entry name" value="B-lactam Antibiotic, Isopenicillin N Synthase, Chain"/>
    <property type="match status" value="1"/>
</dbReference>
<dbReference type="PANTHER" id="PTHR12366">
    <property type="entry name" value="ASPARTYL/ASPARAGINYL BETA-HYDROXYLASE"/>
    <property type="match status" value="1"/>
</dbReference>
<feature type="compositionally biased region" description="Basic and acidic residues" evidence="3">
    <location>
        <begin position="245"/>
        <end position="278"/>
    </location>
</feature>
<reference evidence="5 6" key="1">
    <citation type="journal article" date="2023" name="Sci. Data">
        <title>Genome assembly of the Korean intertidal mud-creeper Batillaria attramentaria.</title>
        <authorList>
            <person name="Patra A.K."/>
            <person name="Ho P.T."/>
            <person name="Jun S."/>
            <person name="Lee S.J."/>
            <person name="Kim Y."/>
            <person name="Won Y.J."/>
        </authorList>
    </citation>
    <scope>NUCLEOTIDE SEQUENCE [LARGE SCALE GENOMIC DNA]</scope>
    <source>
        <strain evidence="5">Wonlab-2016</strain>
    </source>
</reference>
<dbReference type="Pfam" id="PF13432">
    <property type="entry name" value="TPR_16"/>
    <property type="match status" value="1"/>
</dbReference>
<dbReference type="SUPFAM" id="SSF51197">
    <property type="entry name" value="Clavaminate synthase-like"/>
    <property type="match status" value="1"/>
</dbReference>
<feature type="compositionally biased region" description="Basic and acidic residues" evidence="3">
    <location>
        <begin position="183"/>
        <end position="208"/>
    </location>
</feature>
<feature type="region of interest" description="Disordered" evidence="3">
    <location>
        <begin position="1"/>
        <end position="61"/>
    </location>
</feature>
<feature type="compositionally biased region" description="Basic and acidic residues" evidence="3">
    <location>
        <begin position="291"/>
        <end position="314"/>
    </location>
</feature>
<dbReference type="InterPro" id="IPR007803">
    <property type="entry name" value="Asp/Arg/Pro-Hydrxlase"/>
</dbReference>
<gene>
    <name evidence="5" type="ORF">BaRGS_00005908</name>
</gene>
<keyword evidence="2" id="KW-0802">TPR repeat</keyword>
<evidence type="ECO:0000259" key="4">
    <source>
        <dbReference type="Pfam" id="PF05118"/>
    </source>
</evidence>
<accession>A0ABD0LVA9</accession>
<dbReference type="Gene3D" id="1.25.40.10">
    <property type="entry name" value="Tetratricopeptide repeat domain"/>
    <property type="match status" value="1"/>
</dbReference>
<evidence type="ECO:0000313" key="6">
    <source>
        <dbReference type="Proteomes" id="UP001519460"/>
    </source>
</evidence>
<proteinExistence type="inferred from homology"/>
<dbReference type="PROSITE" id="PS50005">
    <property type="entry name" value="TPR"/>
    <property type="match status" value="1"/>
</dbReference>
<dbReference type="InterPro" id="IPR027443">
    <property type="entry name" value="IPNS-like_sf"/>
</dbReference>
<feature type="compositionally biased region" description="Polar residues" evidence="3">
    <location>
        <begin position="209"/>
        <end position="221"/>
    </location>
</feature>
<organism evidence="5 6">
    <name type="scientific">Batillaria attramentaria</name>
    <dbReference type="NCBI Taxonomy" id="370345"/>
    <lineage>
        <taxon>Eukaryota</taxon>
        <taxon>Metazoa</taxon>
        <taxon>Spiralia</taxon>
        <taxon>Lophotrochozoa</taxon>
        <taxon>Mollusca</taxon>
        <taxon>Gastropoda</taxon>
        <taxon>Caenogastropoda</taxon>
        <taxon>Sorbeoconcha</taxon>
        <taxon>Cerithioidea</taxon>
        <taxon>Batillariidae</taxon>
        <taxon>Batillaria</taxon>
    </lineage>
</organism>
<dbReference type="InterPro" id="IPR039038">
    <property type="entry name" value="ASPH"/>
</dbReference>